<accession>A0ABQ1NAM7</accession>
<keyword evidence="2" id="KW-1185">Reference proteome</keyword>
<gene>
    <name evidence="1" type="ORF">GCM10011506_46260</name>
</gene>
<comment type="caution">
    <text evidence="1">The sequence shown here is derived from an EMBL/GenBank/DDBJ whole genome shotgun (WGS) entry which is preliminary data.</text>
</comment>
<name>A0ABQ1NAM7_9BACT</name>
<dbReference type="InterPro" id="IPR046725">
    <property type="entry name" value="DUF6617"/>
</dbReference>
<dbReference type="EMBL" id="BMEC01000023">
    <property type="protein sequence ID" value="GGC55366.1"/>
    <property type="molecule type" value="Genomic_DNA"/>
</dbReference>
<evidence type="ECO:0000313" key="2">
    <source>
        <dbReference type="Proteomes" id="UP000636010"/>
    </source>
</evidence>
<evidence type="ECO:0000313" key="1">
    <source>
        <dbReference type="EMBL" id="GGC55366.1"/>
    </source>
</evidence>
<dbReference type="Pfam" id="PF20322">
    <property type="entry name" value="DUF6617"/>
    <property type="match status" value="1"/>
</dbReference>
<proteinExistence type="predicted"/>
<sequence>MSNQTKIFDDILYQGLRPWSEKNSVDEKFAPKFRALKEASTDYQFRYEIKFERPFDNKTKYYSKLILNTLKTDVERLYNLISEDDTENLIRYWLDDTLNKRLKTRLKDIGKLIKEKEFDLTFIDPKKASIEFDQAHKANTYIIQLLKLAYMQLYLEIQDAFSTWIDDKLAIEDFFTQLLLEPVPNEQFLTEIQTIEIEATEKPARKQAPPPTVISFHSFTYKQFSTSPDKLTDLCDSLKKNNFISKETQLSSFRKIFSGEKIKTPIVWTGNVSEFYYFVKLLYTKHKLVADLKQNQWKVACKCFIKSDGSFFEHEGLRKNQAPKSTGHLLESAISLLK</sequence>
<reference evidence="2" key="1">
    <citation type="journal article" date="2019" name="Int. J. Syst. Evol. Microbiol.">
        <title>The Global Catalogue of Microorganisms (GCM) 10K type strain sequencing project: providing services to taxonomists for standard genome sequencing and annotation.</title>
        <authorList>
            <consortium name="The Broad Institute Genomics Platform"/>
            <consortium name="The Broad Institute Genome Sequencing Center for Infectious Disease"/>
            <person name="Wu L."/>
            <person name="Ma J."/>
        </authorList>
    </citation>
    <scope>NUCLEOTIDE SEQUENCE [LARGE SCALE GENOMIC DNA]</scope>
    <source>
        <strain evidence="2">CGMCC 1.10832</strain>
    </source>
</reference>
<organism evidence="1 2">
    <name type="scientific">Marivirga lumbricoides</name>
    <dbReference type="NCBI Taxonomy" id="1046115"/>
    <lineage>
        <taxon>Bacteria</taxon>
        <taxon>Pseudomonadati</taxon>
        <taxon>Bacteroidota</taxon>
        <taxon>Cytophagia</taxon>
        <taxon>Cytophagales</taxon>
        <taxon>Marivirgaceae</taxon>
        <taxon>Marivirga</taxon>
    </lineage>
</organism>
<dbReference type="RefSeq" id="WP_188467733.1">
    <property type="nucleotide sequence ID" value="NZ_BAABHU010000023.1"/>
</dbReference>
<dbReference type="Proteomes" id="UP000636010">
    <property type="component" value="Unassembled WGS sequence"/>
</dbReference>
<protein>
    <submittedName>
        <fullName evidence="1">Uncharacterized protein</fullName>
    </submittedName>
</protein>